<dbReference type="SUPFAM" id="SSF81296">
    <property type="entry name" value="E set domains"/>
    <property type="match status" value="1"/>
</dbReference>
<dbReference type="EMBL" id="JAKUCV010005986">
    <property type="protein sequence ID" value="KAJ4829128.1"/>
    <property type="molecule type" value="Genomic_DNA"/>
</dbReference>
<dbReference type="InterPro" id="IPR014756">
    <property type="entry name" value="Ig_E-set"/>
</dbReference>
<comment type="similarity">
    <text evidence="2">Belongs to the glycosyl hydrolase 13 family.</text>
</comment>
<dbReference type="PANTHER" id="PTHR43002">
    <property type="entry name" value="GLYCOGEN DEBRANCHING ENZYME"/>
    <property type="match status" value="1"/>
</dbReference>
<accession>A0A9Q0FCU4</accession>
<dbReference type="AlphaFoldDB" id="A0A9Q0FCU4"/>
<keyword evidence="5" id="KW-0809">Transit peptide</keyword>
<reference evidence="7" key="1">
    <citation type="submission" date="2022-02" db="EMBL/GenBank/DDBJ databases">
        <authorList>
            <person name="Henning P.M."/>
            <person name="McCubbin A.G."/>
            <person name="Shore J.S."/>
        </authorList>
    </citation>
    <scope>NUCLEOTIDE SEQUENCE</scope>
    <source>
        <strain evidence="7">F60SS</strain>
        <tissue evidence="7">Leaves</tissue>
    </source>
</reference>
<dbReference type="Proteomes" id="UP001141552">
    <property type="component" value="Unassembled WGS sequence"/>
</dbReference>
<evidence type="ECO:0000256" key="1">
    <source>
        <dbReference type="ARBA" id="ARBA00004229"/>
    </source>
</evidence>
<dbReference type="InterPro" id="IPR044096">
    <property type="entry name" value="AmyAc_plant_ISA2"/>
</dbReference>
<dbReference type="Gene3D" id="2.60.40.10">
    <property type="entry name" value="Immunoglobulins"/>
    <property type="match status" value="1"/>
</dbReference>
<dbReference type="InterPro" id="IPR048650">
    <property type="entry name" value="ISOA1-3-like_C"/>
</dbReference>
<evidence type="ECO:0000256" key="2">
    <source>
        <dbReference type="ARBA" id="ARBA00008061"/>
    </source>
</evidence>
<comment type="caution">
    <text evidence="7">The sequence shown here is derived from an EMBL/GenBank/DDBJ whole genome shotgun (WGS) entry which is preliminary data.</text>
</comment>
<dbReference type="SMART" id="SM00642">
    <property type="entry name" value="Aamy"/>
    <property type="match status" value="1"/>
</dbReference>
<evidence type="ECO:0000256" key="3">
    <source>
        <dbReference type="ARBA" id="ARBA00022528"/>
    </source>
</evidence>
<dbReference type="InterPro" id="IPR017853">
    <property type="entry name" value="GH"/>
</dbReference>
<gene>
    <name evidence="7" type="ORF">Tsubulata_011813</name>
</gene>
<dbReference type="Pfam" id="PF00128">
    <property type="entry name" value="Alpha-amylase"/>
    <property type="match status" value="1"/>
</dbReference>
<dbReference type="GO" id="GO:0019252">
    <property type="term" value="P:starch biosynthetic process"/>
    <property type="evidence" value="ECO:0007669"/>
    <property type="project" value="InterPro"/>
</dbReference>
<organism evidence="7 8">
    <name type="scientific">Turnera subulata</name>
    <dbReference type="NCBI Taxonomy" id="218843"/>
    <lineage>
        <taxon>Eukaryota</taxon>
        <taxon>Viridiplantae</taxon>
        <taxon>Streptophyta</taxon>
        <taxon>Embryophyta</taxon>
        <taxon>Tracheophyta</taxon>
        <taxon>Spermatophyta</taxon>
        <taxon>Magnoliopsida</taxon>
        <taxon>eudicotyledons</taxon>
        <taxon>Gunneridae</taxon>
        <taxon>Pentapetalae</taxon>
        <taxon>rosids</taxon>
        <taxon>fabids</taxon>
        <taxon>Malpighiales</taxon>
        <taxon>Passifloraceae</taxon>
        <taxon>Turnera</taxon>
    </lineage>
</organism>
<keyword evidence="8" id="KW-1185">Reference proteome</keyword>
<dbReference type="Pfam" id="PF21156">
    <property type="entry name" value="ISOA1-3_C"/>
    <property type="match status" value="1"/>
</dbReference>
<keyword evidence="4" id="KW-0934">Plastid</keyword>
<evidence type="ECO:0000256" key="5">
    <source>
        <dbReference type="ARBA" id="ARBA00022946"/>
    </source>
</evidence>
<sequence length="880" mass="97410">MAALCPLTSVRPCSFSSGAMESIKVKVAANYKGGQKVVLGFGRMVAVKKLFLGEVAPTIPRTSCPGLASRVLAASRVSVVQTQEVRSEVDELKTVSKYLFRTEIGGHVKVSVRKKNGKYAVCIEVSSLEVGTNDYGLVLTWGIYRSNSASFIPLDSQQSASHSRTVDTPLIHNSSGQFALELEFQAKQTPFYLSFLLKFIKKADTSGLEIRSHRKVNFCVPVGLDRGHPYPLGLSFSNDGSMNFAFVSRSSKNVVLCLYDDTTGERPALELDLDPYVNRSGDVWHASLEGAWAFVSYGYRCKNAALPGDTDAFDAEPVVLDPYAKIIVNSIADHETGLFPKYLGRLCKEPTFDWTGDVRPNLPMEKLVVYRLNVKRFTESQSSKLYSDVVGTFDGVAEKLNHFKSLGVNAVLLEPIFPFAEQQGPYFPCHFFSPASLLGPSGGSVSAISSMKEMVKKLHAHGLEVFLEVVFTHTDEGGALQGIDDASYYYANRVPDLESRNALNCNYPIVQTLILDSLRHWVTEFHIDGFCFMNASLLLRGFHGETLSRPPLVESIAFDPLLSNTKIIADCWDPQELVLEETHFPHWKRWAEINAKFCSDVRIFLKGEGLLSDLATRLCGSGDIFSGGRGPAFSFNFVARNSGLPLVDLVSFSSDELASELSWNCGEEGPTNKTPVLERRLKQIRNYLFILFISLGVPVLNMGDECGQSSGASTSYSDRKPFDWNALSTGFGVQTTQFISFLSSFRMRRSDLFQKGNFLKEENIEWHGSDQSTPNWEDPLSKFLAMTLKADRVEGELIFESSDANGDLFIAFNAARHPESITLPPVAEGMAWHRLVDTALPFPGFFTNDGEPVGEQMDGLFIYKMKSHSCLLFEAKSVGE</sequence>
<dbReference type="Pfam" id="PF02922">
    <property type="entry name" value="CBM_48"/>
    <property type="match status" value="1"/>
</dbReference>
<evidence type="ECO:0000259" key="6">
    <source>
        <dbReference type="SMART" id="SM00642"/>
    </source>
</evidence>
<dbReference type="Gene3D" id="2.60.40.1180">
    <property type="entry name" value="Golgi alpha-mannosidase II"/>
    <property type="match status" value="1"/>
</dbReference>
<evidence type="ECO:0000256" key="4">
    <source>
        <dbReference type="ARBA" id="ARBA00022640"/>
    </source>
</evidence>
<comment type="subcellular location">
    <subcellularLocation>
        <location evidence="1">Plastid</location>
        <location evidence="1">Chloroplast</location>
    </subcellularLocation>
</comment>
<feature type="domain" description="Glycosyl hydrolase family 13 catalytic" evidence="6">
    <location>
        <begin position="371"/>
        <end position="746"/>
    </location>
</feature>
<name>A0A9Q0FCU4_9ROSI</name>
<dbReference type="GO" id="GO:0019156">
    <property type="term" value="F:isoamylase activity"/>
    <property type="evidence" value="ECO:0007669"/>
    <property type="project" value="InterPro"/>
</dbReference>
<proteinExistence type="inferred from homology"/>
<dbReference type="OrthoDB" id="204980at2759"/>
<dbReference type="InterPro" id="IPR004193">
    <property type="entry name" value="Glyco_hydro_13_N"/>
</dbReference>
<dbReference type="CDD" id="cd02856">
    <property type="entry name" value="E_set_GDE_Isoamylase_N"/>
    <property type="match status" value="1"/>
</dbReference>
<dbReference type="Gene3D" id="3.20.20.80">
    <property type="entry name" value="Glycosidases"/>
    <property type="match status" value="1"/>
</dbReference>
<keyword evidence="3" id="KW-0150">Chloroplast</keyword>
<dbReference type="InterPro" id="IPR013780">
    <property type="entry name" value="Glyco_hydro_b"/>
</dbReference>
<dbReference type="CDD" id="cd11346">
    <property type="entry name" value="AmyAc_plant_IsoA"/>
    <property type="match status" value="1"/>
</dbReference>
<dbReference type="InterPro" id="IPR006047">
    <property type="entry name" value="GH13_cat_dom"/>
</dbReference>
<dbReference type="SUPFAM" id="SSF51445">
    <property type="entry name" value="(Trans)glycosidases"/>
    <property type="match status" value="1"/>
</dbReference>
<evidence type="ECO:0000313" key="7">
    <source>
        <dbReference type="EMBL" id="KAJ4829128.1"/>
    </source>
</evidence>
<dbReference type="GO" id="GO:0009507">
    <property type="term" value="C:chloroplast"/>
    <property type="evidence" value="ECO:0007669"/>
    <property type="project" value="UniProtKB-SubCell"/>
</dbReference>
<reference evidence="7" key="2">
    <citation type="journal article" date="2023" name="Plants (Basel)">
        <title>Annotation of the Turnera subulata (Passifloraceae) Draft Genome Reveals the S-Locus Evolved after the Divergence of Turneroideae from Passifloroideae in a Stepwise Manner.</title>
        <authorList>
            <person name="Henning P.M."/>
            <person name="Roalson E.H."/>
            <person name="Mir W."/>
            <person name="McCubbin A.G."/>
            <person name="Shore J.S."/>
        </authorList>
    </citation>
    <scope>NUCLEOTIDE SEQUENCE</scope>
    <source>
        <strain evidence="7">F60SS</strain>
    </source>
</reference>
<dbReference type="InterPro" id="IPR044505">
    <property type="entry name" value="GlgX_Isoamylase_N_E_set"/>
</dbReference>
<protein>
    <recommendedName>
        <fullName evidence="6">Glycosyl hydrolase family 13 catalytic domain-containing protein</fullName>
    </recommendedName>
</protein>
<dbReference type="SUPFAM" id="SSF51011">
    <property type="entry name" value="Glycosyl hydrolase domain"/>
    <property type="match status" value="1"/>
</dbReference>
<evidence type="ECO:0000313" key="8">
    <source>
        <dbReference type="Proteomes" id="UP001141552"/>
    </source>
</evidence>
<dbReference type="InterPro" id="IPR013783">
    <property type="entry name" value="Ig-like_fold"/>
</dbReference>